<evidence type="ECO:0000313" key="13">
    <source>
        <dbReference type="Proteomes" id="UP000623129"/>
    </source>
</evidence>
<evidence type="ECO:0000256" key="9">
    <source>
        <dbReference type="SAM" id="Phobius"/>
    </source>
</evidence>
<feature type="chain" id="PRO_5032356741" evidence="10">
    <location>
        <begin position="40"/>
        <end position="754"/>
    </location>
</feature>
<sequence>MTPVFLHRPPMRKPNLLNLIKPFLSLFLIISLLQGATTADDVNCLKTLKAEISDPNGYLSSWTFTDSTPGSICQFNGIECWNNNENRVLNLRLANMGLEGHFPSGLQLCGSLTGLDLSRNSFTGSIPENIFSMVPFLTSFDLSYNSFTGEIPVNLSHCQYLNTMSLQDNSLTGPIPGQLTTLSRLTSFDVANNLLSGQIPAFNGKFQADSYANNSGLCGFPLSDCAAPSKKSNTGYLNSISLQYNSLTGQIPGQLVTLSRLNFFDVANNLLSGLIPAFKVQFQADSYANNSALCGLPLNVGCVAPSKKSNTGVIIGSAVGGIVVVALVVGVVVFVLLRKVPKRKREEDLKGNKWAKVLKGAKASKVSMFENSISKMKLADLMKATDDFSNDNIILTGRTGSIYKAVLPDSSFLSIKRLQDSSHSESQFKAEMETLGKIKQQNLLPLIGYCIAKNEKFLVYHYMPNGMLHDQLKQLKWSVRLKVAIGSARGFAWLHHTCNPRILHRNISSKCILLDQNFEPKISDFGLARLMNPIETHLSTFVNGEFGEFGYVAPEYTRTLVATPKGDVYSFGVVLLELVTGEKPTQVSRAPERFKGNLVEWVKHLSENNALGEAVDRDIIGNDDNLEREVMQVLKVAYRCVLSAPKERPTMFEVYQLLRAIGEKYHFSSTGGDDVILTDQTAEHGGLDELIVARLVIGIETLVGMKQDISNSKLPRVVHSFVTRLVSVSGIELNAFWAIMRTKNIKQFVLQMQS</sequence>
<dbReference type="InterPro" id="IPR001245">
    <property type="entry name" value="Ser-Thr/Tyr_kinase_cat_dom"/>
</dbReference>
<organism evidence="12 13">
    <name type="scientific">Carex littledalei</name>
    <dbReference type="NCBI Taxonomy" id="544730"/>
    <lineage>
        <taxon>Eukaryota</taxon>
        <taxon>Viridiplantae</taxon>
        <taxon>Streptophyta</taxon>
        <taxon>Embryophyta</taxon>
        <taxon>Tracheophyta</taxon>
        <taxon>Spermatophyta</taxon>
        <taxon>Magnoliopsida</taxon>
        <taxon>Liliopsida</taxon>
        <taxon>Poales</taxon>
        <taxon>Cyperaceae</taxon>
        <taxon>Cyperoideae</taxon>
        <taxon>Cariceae</taxon>
        <taxon>Carex</taxon>
        <taxon>Carex subgen. Euthyceras</taxon>
    </lineage>
</organism>
<reference evidence="12" key="1">
    <citation type="submission" date="2020-01" db="EMBL/GenBank/DDBJ databases">
        <title>Genome sequence of Kobresia littledalei, the first chromosome-level genome in the family Cyperaceae.</title>
        <authorList>
            <person name="Qu G."/>
        </authorList>
    </citation>
    <scope>NUCLEOTIDE SEQUENCE</scope>
    <source>
        <strain evidence="12">C.B.Clarke</strain>
        <tissue evidence="12">Leaf</tissue>
    </source>
</reference>
<keyword evidence="8" id="KW-0325">Glycoprotein</keyword>
<dbReference type="EMBL" id="SWLB01000006">
    <property type="protein sequence ID" value="KAF3337337.1"/>
    <property type="molecule type" value="Genomic_DNA"/>
</dbReference>
<evidence type="ECO:0000313" key="12">
    <source>
        <dbReference type="EMBL" id="KAF3337337.1"/>
    </source>
</evidence>
<evidence type="ECO:0000256" key="1">
    <source>
        <dbReference type="ARBA" id="ARBA00004167"/>
    </source>
</evidence>
<evidence type="ECO:0000256" key="2">
    <source>
        <dbReference type="ARBA" id="ARBA00022614"/>
    </source>
</evidence>
<keyword evidence="12" id="KW-0418">Kinase</keyword>
<keyword evidence="3 9" id="KW-0812">Transmembrane</keyword>
<comment type="caution">
    <text evidence="12">The sequence shown here is derived from an EMBL/GenBank/DDBJ whole genome shotgun (WGS) entry which is preliminary data.</text>
</comment>
<keyword evidence="6 9" id="KW-1133">Transmembrane helix</keyword>
<feature type="signal peptide" evidence="10">
    <location>
        <begin position="1"/>
        <end position="39"/>
    </location>
</feature>
<keyword evidence="5" id="KW-0677">Repeat</keyword>
<dbReference type="Pfam" id="PF07714">
    <property type="entry name" value="PK_Tyr_Ser-Thr"/>
    <property type="match status" value="1"/>
</dbReference>
<dbReference type="InterPro" id="IPR046959">
    <property type="entry name" value="PRK1-6/SRF4-like"/>
</dbReference>
<dbReference type="GO" id="GO:0005524">
    <property type="term" value="F:ATP binding"/>
    <property type="evidence" value="ECO:0007669"/>
    <property type="project" value="InterPro"/>
</dbReference>
<evidence type="ECO:0000256" key="10">
    <source>
        <dbReference type="SAM" id="SignalP"/>
    </source>
</evidence>
<evidence type="ECO:0000256" key="5">
    <source>
        <dbReference type="ARBA" id="ARBA00022737"/>
    </source>
</evidence>
<dbReference type="FunFam" id="3.30.200.20:FF:000466">
    <property type="entry name" value="Putative LRR receptor-like serine/threonine-protein kinase"/>
    <property type="match status" value="1"/>
</dbReference>
<keyword evidence="12" id="KW-0675">Receptor</keyword>
<feature type="domain" description="Protein kinase" evidence="11">
    <location>
        <begin position="388"/>
        <end position="658"/>
    </location>
</feature>
<keyword evidence="13" id="KW-1185">Reference proteome</keyword>
<dbReference type="FunFam" id="1.10.510.10:FF:000095">
    <property type="entry name" value="protein STRUBBELIG-RECEPTOR FAMILY 8"/>
    <property type="match status" value="1"/>
</dbReference>
<dbReference type="PROSITE" id="PS50011">
    <property type="entry name" value="PROTEIN_KINASE_DOM"/>
    <property type="match status" value="1"/>
</dbReference>
<dbReference type="AlphaFoldDB" id="A0A833R9K8"/>
<name>A0A833R9K8_9POAL</name>
<dbReference type="Proteomes" id="UP000623129">
    <property type="component" value="Unassembled WGS sequence"/>
</dbReference>
<evidence type="ECO:0000256" key="3">
    <source>
        <dbReference type="ARBA" id="ARBA00022692"/>
    </source>
</evidence>
<keyword evidence="4 10" id="KW-0732">Signal</keyword>
<evidence type="ECO:0000256" key="8">
    <source>
        <dbReference type="ARBA" id="ARBA00023180"/>
    </source>
</evidence>
<dbReference type="Pfam" id="PF08263">
    <property type="entry name" value="LRRNT_2"/>
    <property type="match status" value="1"/>
</dbReference>
<proteinExistence type="predicted"/>
<gene>
    <name evidence="12" type="ORF">FCM35_KLT17924</name>
</gene>
<dbReference type="OrthoDB" id="2151624at2759"/>
<evidence type="ECO:0000256" key="4">
    <source>
        <dbReference type="ARBA" id="ARBA00022729"/>
    </source>
</evidence>
<comment type="subcellular location">
    <subcellularLocation>
        <location evidence="1">Membrane</location>
        <topology evidence="1">Single-pass membrane protein</topology>
    </subcellularLocation>
</comment>
<dbReference type="Pfam" id="PF00560">
    <property type="entry name" value="LRR_1"/>
    <property type="match status" value="2"/>
</dbReference>
<dbReference type="InterPro" id="IPR001611">
    <property type="entry name" value="Leu-rich_rpt"/>
</dbReference>
<dbReference type="InterPro" id="IPR013210">
    <property type="entry name" value="LRR_N_plant-typ"/>
</dbReference>
<evidence type="ECO:0000256" key="6">
    <source>
        <dbReference type="ARBA" id="ARBA00022989"/>
    </source>
</evidence>
<keyword evidence="2" id="KW-0433">Leucine-rich repeat</keyword>
<feature type="transmembrane region" description="Helical" evidence="9">
    <location>
        <begin position="313"/>
        <end position="337"/>
    </location>
</feature>
<dbReference type="GO" id="GO:0016020">
    <property type="term" value="C:membrane"/>
    <property type="evidence" value="ECO:0007669"/>
    <property type="project" value="UniProtKB-SubCell"/>
</dbReference>
<dbReference type="PANTHER" id="PTHR48007">
    <property type="entry name" value="LEUCINE-RICH REPEAT RECEPTOR-LIKE PROTEIN KINASE PXC1"/>
    <property type="match status" value="1"/>
</dbReference>
<dbReference type="SUPFAM" id="SSF56112">
    <property type="entry name" value="Protein kinase-like (PK-like)"/>
    <property type="match status" value="1"/>
</dbReference>
<dbReference type="SUPFAM" id="SSF52058">
    <property type="entry name" value="L domain-like"/>
    <property type="match status" value="1"/>
</dbReference>
<dbReference type="PANTHER" id="PTHR48007:SF86">
    <property type="entry name" value="(WILD MALAYSIAN BANANA) HYPOTHETICAL PROTEIN"/>
    <property type="match status" value="1"/>
</dbReference>
<keyword evidence="7 9" id="KW-0472">Membrane</keyword>
<keyword evidence="12" id="KW-0808">Transferase</keyword>
<protein>
    <submittedName>
        <fullName evidence="12">Inactive leucine-rich repeat receptor-like protein kinase</fullName>
    </submittedName>
</protein>
<dbReference type="InterPro" id="IPR011009">
    <property type="entry name" value="Kinase-like_dom_sf"/>
</dbReference>
<evidence type="ECO:0000256" key="7">
    <source>
        <dbReference type="ARBA" id="ARBA00023136"/>
    </source>
</evidence>
<dbReference type="InterPro" id="IPR032675">
    <property type="entry name" value="LRR_dom_sf"/>
</dbReference>
<dbReference type="Gene3D" id="3.30.200.20">
    <property type="entry name" value="Phosphorylase Kinase, domain 1"/>
    <property type="match status" value="1"/>
</dbReference>
<dbReference type="GO" id="GO:0004672">
    <property type="term" value="F:protein kinase activity"/>
    <property type="evidence" value="ECO:0007669"/>
    <property type="project" value="InterPro"/>
</dbReference>
<dbReference type="Gene3D" id="3.80.10.10">
    <property type="entry name" value="Ribonuclease Inhibitor"/>
    <property type="match status" value="2"/>
</dbReference>
<dbReference type="FunFam" id="3.80.10.10:FF:000275">
    <property type="entry name" value="Leucine-rich repeat receptor-like protein kinase"/>
    <property type="match status" value="1"/>
</dbReference>
<dbReference type="Gene3D" id="1.10.510.10">
    <property type="entry name" value="Transferase(Phosphotransferase) domain 1"/>
    <property type="match status" value="1"/>
</dbReference>
<evidence type="ECO:0000259" key="11">
    <source>
        <dbReference type="PROSITE" id="PS50011"/>
    </source>
</evidence>
<accession>A0A833R9K8</accession>
<dbReference type="InterPro" id="IPR000719">
    <property type="entry name" value="Prot_kinase_dom"/>
</dbReference>
<dbReference type="CDD" id="cd14066">
    <property type="entry name" value="STKc_IRAK"/>
    <property type="match status" value="1"/>
</dbReference>